<evidence type="ECO:0000313" key="2">
    <source>
        <dbReference type="Proteomes" id="UP000226431"/>
    </source>
</evidence>
<organism evidence="1 2">
    <name type="scientific">Ophiocordyceps camponoti-rufipedis</name>
    <dbReference type="NCBI Taxonomy" id="2004952"/>
    <lineage>
        <taxon>Eukaryota</taxon>
        <taxon>Fungi</taxon>
        <taxon>Dikarya</taxon>
        <taxon>Ascomycota</taxon>
        <taxon>Pezizomycotina</taxon>
        <taxon>Sordariomycetes</taxon>
        <taxon>Hypocreomycetidae</taxon>
        <taxon>Hypocreales</taxon>
        <taxon>Ophiocordycipitaceae</taxon>
        <taxon>Ophiocordyceps</taxon>
    </lineage>
</organism>
<evidence type="ECO:0000313" key="1">
    <source>
        <dbReference type="EMBL" id="PHH80356.1"/>
    </source>
</evidence>
<proteinExistence type="predicted"/>
<accession>A0A2C5ZK08</accession>
<sequence>MEQQNRQPFYRPVFLPPATPSELLDRILPHHGYPTTLLICWPKKLFLEGLVNDVRQQLGQDDDRRHPLLQAPLLQEAVSRHLHVAFIPTVAHLRAYLAVFRTRRTTTRPPPQPSDSQTCSTAFAPLLLAYGFVELHRDGSEWSAQGLNRSAALLVESAAGNGLRATVVEPRKTDDVDELEVALDEKIPVLSRAAERDGEALGQGSVPVHAVFDRWFEYEAPRQVPMEKSE</sequence>
<protein>
    <submittedName>
        <fullName evidence="1">Uncharacterized protein</fullName>
    </submittedName>
</protein>
<name>A0A2C5ZK08_9HYPO</name>
<dbReference type="Proteomes" id="UP000226431">
    <property type="component" value="Unassembled WGS sequence"/>
</dbReference>
<keyword evidence="2" id="KW-1185">Reference proteome</keyword>
<reference evidence="1 2" key="1">
    <citation type="submission" date="2017-06" db="EMBL/GenBank/DDBJ databases">
        <title>Ant-infecting Ophiocordyceps genomes reveal a high diversity of potential behavioral manipulation genes and a possible major role for enterotoxins.</title>
        <authorList>
            <person name="De Bekker C."/>
            <person name="Evans H.C."/>
            <person name="Brachmann A."/>
            <person name="Hughes D.P."/>
        </authorList>
    </citation>
    <scope>NUCLEOTIDE SEQUENCE [LARGE SCALE GENOMIC DNA]</scope>
    <source>
        <strain evidence="1 2">Map16</strain>
    </source>
</reference>
<dbReference type="AlphaFoldDB" id="A0A2C5ZK08"/>
<comment type="caution">
    <text evidence="1">The sequence shown here is derived from an EMBL/GenBank/DDBJ whole genome shotgun (WGS) entry which is preliminary data.</text>
</comment>
<dbReference type="EMBL" id="NJES01000018">
    <property type="protein sequence ID" value="PHH80356.1"/>
    <property type="molecule type" value="Genomic_DNA"/>
</dbReference>
<gene>
    <name evidence="1" type="ORF">CDD80_1801</name>
</gene>
<dbReference type="OrthoDB" id="5391496at2759"/>